<sequence length="314" mass="35263">MAEQYVSFELPTNIDISTFQHIDEVIPKLQGWKLEIRQRESTMLDTFFYHSSCSQGFKSVVDVGQNETSKKGETNICQNVGVENDSISEMQIDLAHEQETSQHVELENSEEDIDIDKILCFLLKCLDIRGEEACVLAWVPGLILALGFTWNLSGKSAEPSSSGITLPFTTFERSVLCALNIAPTQLHPNNWAFVRTFELLSEDLGREPYLGVFFWFFSPCRTEKVGWTSLSSHHGRQLMKPFCESYKQFKENFFGSRKGRLGRASSSTVMQPANDVIVQDRVAESLDPVIEVAGRSPSKSFCVHTELSDQLGGG</sequence>
<organism evidence="2 3">
    <name type="scientific">Mucuna pruriens</name>
    <name type="common">Velvet bean</name>
    <name type="synonym">Dolichos pruriens</name>
    <dbReference type="NCBI Taxonomy" id="157652"/>
    <lineage>
        <taxon>Eukaryota</taxon>
        <taxon>Viridiplantae</taxon>
        <taxon>Streptophyta</taxon>
        <taxon>Embryophyta</taxon>
        <taxon>Tracheophyta</taxon>
        <taxon>Spermatophyta</taxon>
        <taxon>Magnoliopsida</taxon>
        <taxon>eudicotyledons</taxon>
        <taxon>Gunneridae</taxon>
        <taxon>Pentapetalae</taxon>
        <taxon>rosids</taxon>
        <taxon>fabids</taxon>
        <taxon>Fabales</taxon>
        <taxon>Fabaceae</taxon>
        <taxon>Papilionoideae</taxon>
        <taxon>50 kb inversion clade</taxon>
        <taxon>NPAAA clade</taxon>
        <taxon>indigoferoid/millettioid clade</taxon>
        <taxon>Phaseoleae</taxon>
        <taxon>Mucuna</taxon>
    </lineage>
</organism>
<dbReference type="Proteomes" id="UP000257109">
    <property type="component" value="Unassembled WGS sequence"/>
</dbReference>
<evidence type="ECO:0000313" key="3">
    <source>
        <dbReference type="Proteomes" id="UP000257109"/>
    </source>
</evidence>
<dbReference type="PANTHER" id="PTHR31099">
    <property type="entry name" value="OS06G0165300 PROTEIN"/>
    <property type="match status" value="1"/>
</dbReference>
<proteinExistence type="predicted"/>
<reference evidence="2" key="1">
    <citation type="submission" date="2018-05" db="EMBL/GenBank/DDBJ databases">
        <title>Draft genome of Mucuna pruriens seed.</title>
        <authorList>
            <person name="Nnadi N.E."/>
            <person name="Vos R."/>
            <person name="Hasami M.H."/>
            <person name="Devisetty U.K."/>
            <person name="Aguiy J.C."/>
        </authorList>
    </citation>
    <scope>NUCLEOTIDE SEQUENCE [LARGE SCALE GENOMIC DNA]</scope>
    <source>
        <strain evidence="2">JCA_2017</strain>
    </source>
</reference>
<feature type="non-terminal residue" evidence="2">
    <location>
        <position position="1"/>
    </location>
</feature>
<dbReference type="PANTHER" id="PTHR31099:SF28">
    <property type="entry name" value="F5J5.12"/>
    <property type="match status" value="1"/>
</dbReference>
<dbReference type="InterPro" id="IPR007321">
    <property type="entry name" value="Transposase_28"/>
</dbReference>
<dbReference type="EMBL" id="QJKJ01003324">
    <property type="protein sequence ID" value="RDX99007.1"/>
    <property type="molecule type" value="Genomic_DNA"/>
</dbReference>
<evidence type="ECO:0000313" key="2">
    <source>
        <dbReference type="EMBL" id="RDX99007.1"/>
    </source>
</evidence>
<dbReference type="AlphaFoldDB" id="A0A371H898"/>
<protein>
    <recommendedName>
        <fullName evidence="1">Transposase (putative) gypsy type domain-containing protein</fullName>
    </recommendedName>
</protein>
<dbReference type="Pfam" id="PF04195">
    <property type="entry name" value="Transposase_28"/>
    <property type="match status" value="1"/>
</dbReference>
<dbReference type="OrthoDB" id="1321796at2759"/>
<comment type="caution">
    <text evidence="2">The sequence shown here is derived from an EMBL/GenBank/DDBJ whole genome shotgun (WGS) entry which is preliminary data.</text>
</comment>
<accession>A0A371H898</accession>
<evidence type="ECO:0000259" key="1">
    <source>
        <dbReference type="Pfam" id="PF04195"/>
    </source>
</evidence>
<gene>
    <name evidence="2" type="ORF">CR513_18007</name>
</gene>
<keyword evidence="3" id="KW-1185">Reference proteome</keyword>
<name>A0A371H898_MUCPR</name>
<feature type="domain" description="Transposase (putative) gypsy type" evidence="1">
    <location>
        <begin position="162"/>
        <end position="220"/>
    </location>
</feature>